<sequence>MEADLLRYYGVDLLDYHRGTLSARRVRVLVEHLPRDAALVRELHGETADWGLSEHLLAAVVDELAAGNWLFATANRDEHADPPERPKPVPRPGIETETPAATPAEIAAFFVGGGP</sequence>
<evidence type="ECO:0000313" key="2">
    <source>
        <dbReference type="EMBL" id="TDV47849.1"/>
    </source>
</evidence>
<dbReference type="AlphaFoldDB" id="A0A4R7VFM6"/>
<name>A0A4R7VFM6_9PSEU</name>
<organism evidence="2 3">
    <name type="scientific">Actinophytocola oryzae</name>
    <dbReference type="NCBI Taxonomy" id="502181"/>
    <lineage>
        <taxon>Bacteria</taxon>
        <taxon>Bacillati</taxon>
        <taxon>Actinomycetota</taxon>
        <taxon>Actinomycetes</taxon>
        <taxon>Pseudonocardiales</taxon>
        <taxon>Pseudonocardiaceae</taxon>
    </lineage>
</organism>
<protein>
    <submittedName>
        <fullName evidence="2">Uncharacterized protein</fullName>
    </submittedName>
</protein>
<keyword evidence="3" id="KW-1185">Reference proteome</keyword>
<comment type="caution">
    <text evidence="2">The sequence shown here is derived from an EMBL/GenBank/DDBJ whole genome shotgun (WGS) entry which is preliminary data.</text>
</comment>
<feature type="region of interest" description="Disordered" evidence="1">
    <location>
        <begin position="75"/>
        <end position="98"/>
    </location>
</feature>
<dbReference type="RefSeq" id="WP_208297727.1">
    <property type="nucleotide sequence ID" value="NZ_SOCP01000009.1"/>
</dbReference>
<proteinExistence type="predicted"/>
<accession>A0A4R7VFM6</accession>
<reference evidence="2 3" key="1">
    <citation type="submission" date="2019-03" db="EMBL/GenBank/DDBJ databases">
        <title>Genomic Encyclopedia of Archaeal and Bacterial Type Strains, Phase II (KMG-II): from individual species to whole genera.</title>
        <authorList>
            <person name="Goeker M."/>
        </authorList>
    </citation>
    <scope>NUCLEOTIDE SEQUENCE [LARGE SCALE GENOMIC DNA]</scope>
    <source>
        <strain evidence="2 3">DSM 45499</strain>
    </source>
</reference>
<dbReference type="Proteomes" id="UP000294927">
    <property type="component" value="Unassembled WGS sequence"/>
</dbReference>
<evidence type="ECO:0000313" key="3">
    <source>
        <dbReference type="Proteomes" id="UP000294927"/>
    </source>
</evidence>
<evidence type="ECO:0000256" key="1">
    <source>
        <dbReference type="SAM" id="MobiDB-lite"/>
    </source>
</evidence>
<gene>
    <name evidence="2" type="ORF">CLV71_10984</name>
</gene>
<feature type="compositionally biased region" description="Basic and acidic residues" evidence="1">
    <location>
        <begin position="75"/>
        <end position="87"/>
    </location>
</feature>
<dbReference type="EMBL" id="SOCP01000009">
    <property type="protein sequence ID" value="TDV47849.1"/>
    <property type="molecule type" value="Genomic_DNA"/>
</dbReference>